<dbReference type="EMBL" id="LNIX01000013">
    <property type="protein sequence ID" value="OXA47664.1"/>
    <property type="molecule type" value="Genomic_DNA"/>
</dbReference>
<sequence length="354" mass="40518">MLTIKDKSDIGAVINWAYKWCSCPFTWDGEKGIFRYTNSPSKEIGLFYNALYWWGYLAFLSSALIQDAHARTFDFSHTLRFIILAVGIPIGIAYLAAILNGRDLVVTLNSSIKLGHDIHREYGQNREKIRDDNIVIFIRFTIRILVFVYVALAAVRAWYKPYDPIFISSLIPCNYRNPGFAIFQAIFTARVMLSVSSVLISMGVSIFIFPVIYFTVQDQLNLRKKEFWTDHGIRTIPVLKRGHSGLTILMGLFNSTFSQWVIPLQTALTRATHICNVFLIRHSSSLPTPYLILVGSASMIFVVSWLVMVFCAGKLHLSSVKIITSWKRWPSPLRASIWRKKIWKKELKAIRPLA</sequence>
<feature type="transmembrane region" description="Helical" evidence="1">
    <location>
        <begin position="77"/>
        <end position="99"/>
    </location>
</feature>
<feature type="transmembrane region" description="Helical" evidence="1">
    <location>
        <begin position="136"/>
        <end position="159"/>
    </location>
</feature>
<keyword evidence="1" id="KW-1133">Transmembrane helix</keyword>
<evidence type="ECO:0000256" key="1">
    <source>
        <dbReference type="SAM" id="Phobius"/>
    </source>
</evidence>
<feature type="transmembrane region" description="Helical" evidence="1">
    <location>
        <begin position="191"/>
        <end position="216"/>
    </location>
</feature>
<proteinExistence type="predicted"/>
<keyword evidence="3" id="KW-1185">Reference proteome</keyword>
<gene>
    <name evidence="2" type="ORF">Fcan01_18056</name>
</gene>
<keyword evidence="1" id="KW-0472">Membrane</keyword>
<evidence type="ECO:0000313" key="3">
    <source>
        <dbReference type="Proteomes" id="UP000198287"/>
    </source>
</evidence>
<evidence type="ECO:0000313" key="2">
    <source>
        <dbReference type="EMBL" id="OXA47664.1"/>
    </source>
</evidence>
<feature type="transmembrane region" description="Helical" evidence="1">
    <location>
        <begin position="45"/>
        <end position="65"/>
    </location>
</feature>
<dbReference type="AlphaFoldDB" id="A0A226DS57"/>
<comment type="caution">
    <text evidence="2">The sequence shown here is derived from an EMBL/GenBank/DDBJ whole genome shotgun (WGS) entry which is preliminary data.</text>
</comment>
<feature type="non-terminal residue" evidence="2">
    <location>
        <position position="354"/>
    </location>
</feature>
<reference evidence="2 3" key="1">
    <citation type="submission" date="2015-12" db="EMBL/GenBank/DDBJ databases">
        <title>The genome of Folsomia candida.</title>
        <authorList>
            <person name="Faddeeva A."/>
            <person name="Derks M.F."/>
            <person name="Anvar Y."/>
            <person name="Smit S."/>
            <person name="Van Straalen N."/>
            <person name="Roelofs D."/>
        </authorList>
    </citation>
    <scope>NUCLEOTIDE SEQUENCE [LARGE SCALE GENOMIC DNA]</scope>
    <source>
        <strain evidence="2 3">VU population</strain>
        <tissue evidence="2">Whole body</tissue>
    </source>
</reference>
<name>A0A226DS57_FOLCA</name>
<keyword evidence="1" id="KW-0812">Transmembrane</keyword>
<protein>
    <submittedName>
        <fullName evidence="2">Uncharacterized protein</fullName>
    </submittedName>
</protein>
<accession>A0A226DS57</accession>
<dbReference type="Proteomes" id="UP000198287">
    <property type="component" value="Unassembled WGS sequence"/>
</dbReference>
<feature type="transmembrane region" description="Helical" evidence="1">
    <location>
        <begin position="290"/>
        <end position="312"/>
    </location>
</feature>
<organism evidence="2 3">
    <name type="scientific">Folsomia candida</name>
    <name type="common">Springtail</name>
    <dbReference type="NCBI Taxonomy" id="158441"/>
    <lineage>
        <taxon>Eukaryota</taxon>
        <taxon>Metazoa</taxon>
        <taxon>Ecdysozoa</taxon>
        <taxon>Arthropoda</taxon>
        <taxon>Hexapoda</taxon>
        <taxon>Collembola</taxon>
        <taxon>Entomobryomorpha</taxon>
        <taxon>Isotomoidea</taxon>
        <taxon>Isotomidae</taxon>
        <taxon>Proisotominae</taxon>
        <taxon>Folsomia</taxon>
    </lineage>
</organism>